<protein>
    <recommendedName>
        <fullName evidence="5">Lipoprotein</fullName>
    </recommendedName>
</protein>
<feature type="region of interest" description="Disordered" evidence="1">
    <location>
        <begin position="19"/>
        <end position="39"/>
    </location>
</feature>
<sequence length="566" mass="61834">MPRPSLRILGASLLLAACGTSTPPDTTPAGPTTPAQRDAPTLASRFPGIRTVPDVLCPEDYLGTTGLLTPALLDAGRYSPLDGGPEAPAEIVALLPRDVHLRGGQQSFDGGHYYAVHAGRIYVKANREVTGIDEPWRQLRIPRCLDGQVSEISADGTVLIALDAGRGMYTLDYANGALGTGGWTRRWGPHFWLDLGGWVFDDVRDWATTHLTAPDDEYFVDGGGRRQTPAGILNVFQLRGDGLRITYTDPWLPMDESREVCGPDRGTLVMAGLSGSGSTAMIVTAQGDIHTRLYEFDVSGGNAVFLDYSWQDQDAAASPKIQLPPPQWVRHPRVPGAITDRISLRKLSPGTEHRVMRVEGRDAGGNDGYWEKDLAQMSQGDWRFVVTGQPLQGRMLPLPPPHRGLPEDFRYEGRIDGHAAELPDFNPYCSPASLRIEIDGSALELELHTTDGLRQERRARGLDHYPRYYRAGVMVPRALWSARSQQPAAVQAFIARHFGERRVLETEVYATLGRIDIAQACWSLTRDGGGLTDDPTQPPLPDPGTALAILLAQQEDGRSPPLCLPP</sequence>
<organism evidence="3 4">
    <name type="scientific">Sinimarinibacterium flocculans</name>
    <dbReference type="NCBI Taxonomy" id="985250"/>
    <lineage>
        <taxon>Bacteria</taxon>
        <taxon>Pseudomonadati</taxon>
        <taxon>Pseudomonadota</taxon>
        <taxon>Gammaproteobacteria</taxon>
        <taxon>Nevskiales</taxon>
        <taxon>Nevskiaceae</taxon>
        <taxon>Sinimarinibacterium</taxon>
    </lineage>
</organism>
<dbReference type="RefSeq" id="WP_110264471.1">
    <property type="nucleotide sequence ID" value="NZ_CAKZQT010000021.1"/>
</dbReference>
<dbReference type="Proteomes" id="UP000248330">
    <property type="component" value="Unassembled WGS sequence"/>
</dbReference>
<keyword evidence="4" id="KW-1185">Reference proteome</keyword>
<evidence type="ECO:0000256" key="1">
    <source>
        <dbReference type="SAM" id="MobiDB-lite"/>
    </source>
</evidence>
<evidence type="ECO:0000313" key="4">
    <source>
        <dbReference type="Proteomes" id="UP000248330"/>
    </source>
</evidence>
<dbReference type="AlphaFoldDB" id="A0A318EG68"/>
<dbReference type="PROSITE" id="PS51257">
    <property type="entry name" value="PROKAR_LIPOPROTEIN"/>
    <property type="match status" value="1"/>
</dbReference>
<dbReference type="EMBL" id="QICN01000003">
    <property type="protein sequence ID" value="PXV69538.1"/>
    <property type="molecule type" value="Genomic_DNA"/>
</dbReference>
<evidence type="ECO:0000256" key="2">
    <source>
        <dbReference type="SAM" id="SignalP"/>
    </source>
</evidence>
<keyword evidence="2" id="KW-0732">Signal</keyword>
<evidence type="ECO:0008006" key="5">
    <source>
        <dbReference type="Google" id="ProtNLM"/>
    </source>
</evidence>
<comment type="caution">
    <text evidence="3">The sequence shown here is derived from an EMBL/GenBank/DDBJ whole genome shotgun (WGS) entry which is preliminary data.</text>
</comment>
<reference evidence="3 4" key="1">
    <citation type="submission" date="2018-04" db="EMBL/GenBank/DDBJ databases">
        <title>Genomic Encyclopedia of Type Strains, Phase IV (KMG-IV): sequencing the most valuable type-strain genomes for metagenomic binning, comparative biology and taxonomic classification.</title>
        <authorList>
            <person name="Goeker M."/>
        </authorList>
    </citation>
    <scope>NUCLEOTIDE SEQUENCE [LARGE SCALE GENOMIC DNA]</scope>
    <source>
        <strain evidence="3 4">DSM 104150</strain>
    </source>
</reference>
<feature type="compositionally biased region" description="Low complexity" evidence="1">
    <location>
        <begin position="20"/>
        <end position="34"/>
    </location>
</feature>
<proteinExistence type="predicted"/>
<feature type="chain" id="PRO_5016418335" description="Lipoprotein" evidence="2">
    <location>
        <begin position="24"/>
        <end position="566"/>
    </location>
</feature>
<accession>A0A318EG68</accession>
<evidence type="ECO:0000313" key="3">
    <source>
        <dbReference type="EMBL" id="PXV69538.1"/>
    </source>
</evidence>
<gene>
    <name evidence="3" type="ORF">C8D93_103112</name>
</gene>
<feature type="signal peptide" evidence="2">
    <location>
        <begin position="1"/>
        <end position="23"/>
    </location>
</feature>
<name>A0A318EG68_9GAMM</name>
<dbReference type="OrthoDB" id="7053080at2"/>